<feature type="region of interest" description="Disordered" evidence="22">
    <location>
        <begin position="2227"/>
        <end position="2368"/>
    </location>
</feature>
<dbReference type="FunFam" id="1.10.418.10:FF:000023">
    <property type="entry name" value="EH domain-binding protein 1 isoform X1"/>
    <property type="match status" value="1"/>
</dbReference>
<keyword evidence="9 20" id="KW-0479">Metal-binding</keyword>
<gene>
    <name evidence="27" type="ORF">HNY73_012948</name>
</gene>
<dbReference type="GO" id="GO:0120501">
    <property type="term" value="F:F-actin monooxygenase activity"/>
    <property type="evidence" value="ECO:0007669"/>
    <property type="project" value="UniProtKB-EC"/>
</dbReference>
<feature type="transmembrane region" description="Helical" evidence="23">
    <location>
        <begin position="2645"/>
        <end position="2666"/>
    </location>
</feature>
<dbReference type="InterPro" id="IPR022735">
    <property type="entry name" value="bMERB_dom"/>
</dbReference>
<feature type="compositionally biased region" description="Polar residues" evidence="22">
    <location>
        <begin position="1040"/>
        <end position="1049"/>
    </location>
</feature>
<comment type="similarity">
    <text evidence="4">Belongs to the Mical family.</text>
</comment>
<dbReference type="GO" id="GO:0005768">
    <property type="term" value="C:endosome"/>
    <property type="evidence" value="ECO:0007669"/>
    <property type="project" value="UniProtKB-SubCell"/>
</dbReference>
<evidence type="ECO:0000256" key="14">
    <source>
        <dbReference type="ARBA" id="ARBA00023002"/>
    </source>
</evidence>
<feature type="compositionally biased region" description="Polar residues" evidence="22">
    <location>
        <begin position="2354"/>
        <end position="2368"/>
    </location>
</feature>
<dbReference type="InterPro" id="IPR001715">
    <property type="entry name" value="CH_dom"/>
</dbReference>
<reference evidence="27" key="2">
    <citation type="submission" date="2020-06" db="EMBL/GenBank/DDBJ databases">
        <authorList>
            <person name="Sheffer M."/>
        </authorList>
    </citation>
    <scope>NUCLEOTIDE SEQUENCE</scope>
</reference>
<dbReference type="SUPFAM" id="SSF47576">
    <property type="entry name" value="Calponin-homology domain, CH-domain"/>
    <property type="match status" value="1"/>
</dbReference>
<evidence type="ECO:0000256" key="5">
    <source>
        <dbReference type="ARBA" id="ARBA00012709"/>
    </source>
</evidence>
<keyword evidence="17 21" id="KW-0175">Coiled coil</keyword>
<evidence type="ECO:0000256" key="8">
    <source>
        <dbReference type="ARBA" id="ARBA00022630"/>
    </source>
</evidence>
<sequence>MEPRGKAVPRGTATSPESAMASELFDQFVSAATFKSVLHTNRQLCELLRLKPTTVTNFYPRLKAKLHSWRAASLWAKLDKRASHKCYNRGKACPNTRVLIIGAGPCGLRAAIEAQLLGAKVVVLEKRDRFSRNNVLHLWPFVIHDLRNLGAKKFFGKFCAGSIDHISIRQLQIILLKVALLLGVEVHENVGFESLIEPPEDQHERIGWRAQVSPSDHPVSQYEFDVLIGADGKRNTLLGFNRKEFRGKLAIAVTANFINRHSPEEARVPEISGVAFIFNQKFFQDMKEQTSIDLENIVYYKDDTHYFVMTAKKQSLLERGVIIQDYNDTARLLAAENVDREALMEYARDAADFATSYQLPHLDFAVNHYGQADVAMFDFTSMYAAENACRVIERRGHKLLQGLVGDSLLEPFWPTGSGCARGFLSSFDAAWMIRSWASGKMSVLQVLAERESIYRLLAQTTPENLSKDLNQYTLNPSSRYPNLNLSAVLPFQVRSLYDTDGKIEDVIDTNVELPKKKRRRESMIHPDTLLNWCQKQVALSDKVKIQDFTTSWKDGLALCTILNHYRPDLIDINKLDPENVAQNNQLAFDICEKELGIPPVMTGLEMAECAVPDKLTMVSYISQVYESFRGEIPVVSRKSDIGEERTASPSKQFYSTPLSILNKVSNRLQNKRKYSVEKEMAKDKERGENVRKRSSLLTHKRRSREKAFAQDKNQDIILTDYKSIPINKPRESINTRVKNLEEKMKKDAGLRCHVTEESDTVRTPHIRSEQAELNIKMLQQQLQNNGNEANVKKNKVPKVGKLRKDEWNVKIIEEKIKQQNTQQQKNSTPNKPRVYHEIFASKLQQMNEKLKAGGTLTPEEEARYKKFDASLTRLKDRLSKGNLDVGDRGRNQIAAMTDHMTKIWDLKQGRKKDPLPPGPLVKGAVETDSQKSAAGSTVCYFCKERVYLLERLSAEGLFFHRTCFKCEYCNTALRLGDYSFDKDSGGKFYCKPHFRMQKTDLRQQEIMKRKEAFLSCALENQEKEKLYKILLDNTEKALSPRQSTETAKSISEDNAAGEKEKKEVHISPTNLLTEPPNTIPRDQTPERVEYENSIIEMSEDELLVSELEEEELTQKNLGPSQDLATSEDDYSDLSTDSETDEEAFAEELERSLTADETRKLAETWNRKYSAEQSLIYSDSSSSADDEGSDTEIGSDDTSQDIDSDAEYSVEHDEEDKDGVQVETEVENSAMPKTPEEKEFTMEVPVIDLKSMNQISEDDTTSESDSDEITDSEEESDEESGTEVDSESGSESESNPLPPPQIPTIIIYESPPQNPELDQEWNENVASEKSIPCVADNTIILSSDTSAANSGDEQNDLPVEAIAANLDPSETKAEAASAPDDRNADGKFTQLSDMDKNLDSPCSRMDFDVSVVEILETVSSPDLESPLKCTAPLATGESSSDLSISSDIESLAQDIVSGVLKAAQDSILQSVLSSSINSKKETSPPSVVNAEDILIDKTSMEMVCSQSVETPISDLITPEKSKGKEVQRPEVEEIDLCSPTYEVEKSVLTNESKEMILDSTSKFVEKPSKTEIHSVEELPISTEEKLSNENSPSKAVINEKLETKSGFIEENEPCELIKLDANDTIILDDSNEFSSCNESPNDSKNITFRKKNTSFKNSMYEWDSDKSLSFPGFDFDEDIINVDDFIKNDGLYRAHLASLNDSNAEIVEEEEYIPELKKVACANEAIKTSPDITKPSDIVSSCLSQSLPNNSSSFLTGISFPKTVSYTSAEFENAKLGTTEPKSNSKEDPVKLSKETCYNRFADDIMSRSDSAVITSTVSKQETSGLSSSKEETKYKGYSGSFAEKVRPKSLFSDAIYLRSLDIKLQKQPFPSLNKSDDKLDECCKSEDDPVRRKLFDDSNKSIGLDSSNLITSIKMPVSTTACQTPIVAASDVSCLKHKTPVESSDKLPNLSKQKISGHKQSSVSFSTQDSYTDLVSPYTCVQTKTPIEKSFPTKVKPKCDMDISKLRQRREKRKSVHEDIQGLPFADEEKLISPVDPIGSSDVFLTPKELSKPDLLSNVNSSVPSKTPDLIDEDRYLRVQSTVDQEKARQEARARARLKSDEELGLSPNNYRKKYRRQLSLNSINYDELCSDEFCDQDDELEDDIISNICQMKNTGIEDTFNMIKKTELCPRTKTPETPLASSQQFFQPIESKLSSTEDELFLSTDSLDVPVKKADLSQKKVAPVIKPPKHSTVTSSSETSPDICIVEPSFDSKPKTKSKNSLLDGSGEEEKSKNNGKKSIFSILNFGKGNQSKEKARQKSKSSEKDLSSSLPNDIGARSAVKTKPFSNLKLSKSKEKCPKPKSKSAPPESLPTSPLENNFPQEESSNISFNAQLAKTIPKYTVYRNPETTISTFPVHLPVPKMENGLAPKASEDSFSDEDDTQGSRSGHFPSSEKADKSSLDKERRAQRILQKVQRQQVLKRIRNAQETQRRLEELEIQLKELEQQGVEVEKMLRGEGNRKGKTEAELMQEWYTLIHTKNKLNREVQENMIRLKSLELEDRQCKLQQEFNQRNAEGSQKNATQLMEERKILDEMLKIVDQRNELVAALDQLRLKEEEEEKTITTSDVFTKGRKKTEALEFVICISLYHSVLSENNIGNVIQSCFHFYVFVTYKTIICVLYIIPILKALLL</sequence>
<keyword evidence="15" id="KW-0503">Monooxygenase</keyword>
<feature type="compositionally biased region" description="Basic and acidic residues" evidence="22">
    <location>
        <begin position="1056"/>
        <end position="1065"/>
    </location>
</feature>
<dbReference type="PANTHER" id="PTHR23167">
    <property type="entry name" value="CALPONIN HOMOLOGY DOMAIN-CONTAINING PROTEIN DDB_G0272472-RELATED"/>
    <property type="match status" value="1"/>
</dbReference>
<keyword evidence="13" id="KW-0521">NADP</keyword>
<evidence type="ECO:0000256" key="16">
    <source>
        <dbReference type="ARBA" id="ARBA00023038"/>
    </source>
</evidence>
<keyword evidence="28" id="KW-1185">Reference proteome</keyword>
<feature type="domain" description="LIM zinc-binding" evidence="25">
    <location>
        <begin position="937"/>
        <end position="1000"/>
    </location>
</feature>
<evidence type="ECO:0000256" key="12">
    <source>
        <dbReference type="ARBA" id="ARBA00022833"/>
    </source>
</evidence>
<evidence type="ECO:0000259" key="25">
    <source>
        <dbReference type="PROSITE" id="PS50023"/>
    </source>
</evidence>
<dbReference type="Gene3D" id="3.50.50.60">
    <property type="entry name" value="FAD/NAD(P)-binding domain"/>
    <property type="match status" value="1"/>
</dbReference>
<feature type="compositionally biased region" description="Basic and acidic residues" evidence="22">
    <location>
        <begin position="1147"/>
        <end position="1169"/>
    </location>
</feature>
<keyword evidence="11" id="KW-0274">FAD</keyword>
<feature type="compositionally biased region" description="Polar residues" evidence="22">
    <location>
        <begin position="1067"/>
        <end position="1076"/>
    </location>
</feature>
<keyword evidence="8" id="KW-0285">Flavoprotein</keyword>
<comment type="catalytic activity">
    <reaction evidence="19">
        <text>L-methionyl-[F-actin] + NADPH + O2 + H(+) = L-methionyl-(R)-S-oxide-[F-actin] + NADP(+) + H2O</text>
        <dbReference type="Rhea" id="RHEA:51308"/>
        <dbReference type="Rhea" id="RHEA-COMP:12953"/>
        <dbReference type="Rhea" id="RHEA-COMP:12956"/>
        <dbReference type="ChEBI" id="CHEBI:15377"/>
        <dbReference type="ChEBI" id="CHEBI:15378"/>
        <dbReference type="ChEBI" id="CHEBI:15379"/>
        <dbReference type="ChEBI" id="CHEBI:16044"/>
        <dbReference type="ChEBI" id="CHEBI:45764"/>
        <dbReference type="ChEBI" id="CHEBI:57783"/>
        <dbReference type="ChEBI" id="CHEBI:58349"/>
        <dbReference type="EC" id="1.14.13.225"/>
    </reaction>
</comment>
<dbReference type="InterPro" id="IPR036872">
    <property type="entry name" value="CH_dom_sf"/>
</dbReference>
<dbReference type="Proteomes" id="UP000807504">
    <property type="component" value="Unassembled WGS sequence"/>
</dbReference>
<evidence type="ECO:0000256" key="23">
    <source>
        <dbReference type="SAM" id="Phobius"/>
    </source>
</evidence>
<comment type="cofactor">
    <cofactor evidence="1">
        <name>FAD</name>
        <dbReference type="ChEBI" id="CHEBI:57692"/>
    </cofactor>
</comment>
<keyword evidence="23" id="KW-0472">Membrane</keyword>
<feature type="compositionally biased region" description="Basic and acidic residues" evidence="22">
    <location>
        <begin position="1368"/>
        <end position="1384"/>
    </location>
</feature>
<dbReference type="GO" id="GO:0046872">
    <property type="term" value="F:metal ion binding"/>
    <property type="evidence" value="ECO:0007669"/>
    <property type="project" value="UniProtKB-KW"/>
</dbReference>
<dbReference type="Gene3D" id="1.10.418.10">
    <property type="entry name" value="Calponin-like domain"/>
    <property type="match status" value="1"/>
</dbReference>
<evidence type="ECO:0000256" key="10">
    <source>
        <dbReference type="ARBA" id="ARBA00022753"/>
    </source>
</evidence>
<feature type="region of interest" description="Disordered" evidence="22">
    <location>
        <begin position="1106"/>
        <end position="1324"/>
    </location>
</feature>
<dbReference type="SMART" id="SM00132">
    <property type="entry name" value="LIM"/>
    <property type="match status" value="1"/>
</dbReference>
<feature type="compositionally biased region" description="Basic and acidic residues" evidence="22">
    <location>
        <begin position="2433"/>
        <end position="2446"/>
    </location>
</feature>
<dbReference type="Gene3D" id="2.10.110.10">
    <property type="entry name" value="Cysteine Rich Protein"/>
    <property type="match status" value="1"/>
</dbReference>
<feature type="compositionally biased region" description="Acidic residues" evidence="22">
    <location>
        <begin position="1125"/>
        <end position="1146"/>
    </location>
</feature>
<feature type="region of interest" description="Disordered" evidence="22">
    <location>
        <begin position="2405"/>
        <end position="2446"/>
    </location>
</feature>
<organism evidence="27 28">
    <name type="scientific">Argiope bruennichi</name>
    <name type="common">Wasp spider</name>
    <name type="synonym">Aranea bruennichi</name>
    <dbReference type="NCBI Taxonomy" id="94029"/>
    <lineage>
        <taxon>Eukaryota</taxon>
        <taxon>Metazoa</taxon>
        <taxon>Ecdysozoa</taxon>
        <taxon>Arthropoda</taxon>
        <taxon>Chelicerata</taxon>
        <taxon>Arachnida</taxon>
        <taxon>Araneae</taxon>
        <taxon>Araneomorphae</taxon>
        <taxon>Entelegynae</taxon>
        <taxon>Araneoidea</taxon>
        <taxon>Araneidae</taxon>
        <taxon>Argiope</taxon>
    </lineage>
</organism>
<comment type="caution">
    <text evidence="27">The sequence shown here is derived from an EMBL/GenBank/DDBJ whole genome shotgun (WGS) entry which is preliminary data.</text>
</comment>
<evidence type="ECO:0000256" key="7">
    <source>
        <dbReference type="ARBA" id="ARBA00022553"/>
    </source>
</evidence>
<dbReference type="SUPFAM" id="SSF57716">
    <property type="entry name" value="Glucocorticoid receptor-like (DNA-binding domain)"/>
    <property type="match status" value="1"/>
</dbReference>
<evidence type="ECO:0000256" key="20">
    <source>
        <dbReference type="PROSITE-ProRule" id="PRU00125"/>
    </source>
</evidence>
<keyword evidence="23" id="KW-1133">Transmembrane helix</keyword>
<protein>
    <recommendedName>
        <fullName evidence="5">F-actin monooxygenase</fullName>
        <ecNumber evidence="5">1.14.13.225</ecNumber>
    </recommendedName>
</protein>
<keyword evidence="10" id="KW-0967">Endosome</keyword>
<feature type="compositionally biased region" description="Basic and acidic residues" evidence="22">
    <location>
        <begin position="2292"/>
        <end position="2308"/>
    </location>
</feature>
<keyword evidence="7" id="KW-0597">Phosphoprotein</keyword>
<evidence type="ECO:0000313" key="28">
    <source>
        <dbReference type="Proteomes" id="UP000807504"/>
    </source>
</evidence>
<dbReference type="InterPro" id="IPR036188">
    <property type="entry name" value="FAD/NAD-bd_sf"/>
</dbReference>
<keyword evidence="14" id="KW-0560">Oxidoreductase</keyword>
<feature type="region of interest" description="Disordered" evidence="22">
    <location>
        <begin position="677"/>
        <end position="707"/>
    </location>
</feature>
<dbReference type="EMBL" id="JABXBU010001863">
    <property type="protein sequence ID" value="KAF8782690.1"/>
    <property type="molecule type" value="Genomic_DNA"/>
</dbReference>
<dbReference type="SMART" id="SM00033">
    <property type="entry name" value="CH"/>
    <property type="match status" value="1"/>
</dbReference>
<evidence type="ECO:0000256" key="19">
    <source>
        <dbReference type="ARBA" id="ARBA00049522"/>
    </source>
</evidence>
<keyword evidence="16 20" id="KW-0440">LIM domain</keyword>
<feature type="domain" description="BMERB" evidence="26">
    <location>
        <begin position="2457"/>
        <end position="2605"/>
    </location>
</feature>
<feature type="compositionally biased region" description="Polar residues" evidence="22">
    <location>
        <begin position="1114"/>
        <end position="1124"/>
    </location>
</feature>
<evidence type="ECO:0000259" key="24">
    <source>
        <dbReference type="PROSITE" id="PS50021"/>
    </source>
</evidence>
<feature type="compositionally biased region" description="Acidic residues" evidence="22">
    <location>
        <begin position="1255"/>
        <end position="1289"/>
    </location>
</feature>
<keyword evidence="12 20" id="KW-0862">Zinc</keyword>
<evidence type="ECO:0000256" key="9">
    <source>
        <dbReference type="ARBA" id="ARBA00022723"/>
    </source>
</evidence>
<dbReference type="InterPro" id="IPR057494">
    <property type="entry name" value="Rossman_Mical"/>
</dbReference>
<evidence type="ECO:0000256" key="13">
    <source>
        <dbReference type="ARBA" id="ARBA00022857"/>
    </source>
</evidence>
<evidence type="ECO:0000256" key="3">
    <source>
        <dbReference type="ARBA" id="ARBA00004496"/>
    </source>
</evidence>
<dbReference type="PANTHER" id="PTHR23167:SF54">
    <property type="entry name" value="[F-ACTIN]-MONOOXYGENASE MICAL"/>
    <property type="match status" value="1"/>
</dbReference>
<dbReference type="Pfam" id="PF12130">
    <property type="entry name" value="bMERB_dom"/>
    <property type="match status" value="1"/>
</dbReference>
<dbReference type="InterPro" id="IPR001781">
    <property type="entry name" value="Znf_LIM"/>
</dbReference>
<evidence type="ECO:0000256" key="4">
    <source>
        <dbReference type="ARBA" id="ARBA00008223"/>
    </source>
</evidence>
<dbReference type="GO" id="GO:0003779">
    <property type="term" value="F:actin binding"/>
    <property type="evidence" value="ECO:0007669"/>
    <property type="project" value="UniProtKB-KW"/>
</dbReference>
<evidence type="ECO:0000256" key="2">
    <source>
        <dbReference type="ARBA" id="ARBA00004177"/>
    </source>
</evidence>
<dbReference type="CDD" id="cd22198">
    <property type="entry name" value="CH_MICAL_EHBP-like"/>
    <property type="match status" value="1"/>
</dbReference>
<evidence type="ECO:0000256" key="1">
    <source>
        <dbReference type="ARBA" id="ARBA00001974"/>
    </source>
</evidence>
<dbReference type="Pfam" id="PF00307">
    <property type="entry name" value="CH"/>
    <property type="match status" value="1"/>
</dbReference>
<keyword evidence="23" id="KW-0812">Transmembrane</keyword>
<feature type="region of interest" description="Disordered" evidence="22">
    <location>
        <begin position="1365"/>
        <end position="1399"/>
    </location>
</feature>
<dbReference type="Pfam" id="PF00890">
    <property type="entry name" value="FAD_binding_2"/>
    <property type="match status" value="1"/>
</dbReference>
<dbReference type="CDD" id="cd09439">
    <property type="entry name" value="LIM_Mical"/>
    <property type="match status" value="1"/>
</dbReference>
<dbReference type="Pfam" id="PF00412">
    <property type="entry name" value="LIM"/>
    <property type="match status" value="1"/>
</dbReference>
<feature type="region of interest" description="Disordered" evidence="22">
    <location>
        <begin position="1941"/>
        <end position="1961"/>
    </location>
</feature>
<keyword evidence="18" id="KW-0009">Actin-binding</keyword>
<accession>A0A8T0EX67</accession>
<evidence type="ECO:0000313" key="27">
    <source>
        <dbReference type="EMBL" id="KAF8782690.1"/>
    </source>
</evidence>
<dbReference type="PROSITE" id="PS50021">
    <property type="entry name" value="CH"/>
    <property type="match status" value="1"/>
</dbReference>
<feature type="compositionally biased region" description="Basic residues" evidence="22">
    <location>
        <begin position="692"/>
        <end position="704"/>
    </location>
</feature>
<dbReference type="FunFam" id="3.50.50.60:FF:000004">
    <property type="entry name" value="protein-methionine sulfoxide oxidase MICAL2 isoform X1"/>
    <property type="match status" value="1"/>
</dbReference>
<feature type="domain" description="Calponin-homology (CH)" evidence="24">
    <location>
        <begin position="523"/>
        <end position="626"/>
    </location>
</feature>
<evidence type="ECO:0000259" key="26">
    <source>
        <dbReference type="PROSITE" id="PS51848"/>
    </source>
</evidence>
<feature type="compositionally biased region" description="Polar residues" evidence="22">
    <location>
        <begin position="2232"/>
        <end position="2241"/>
    </location>
</feature>
<dbReference type="PROSITE" id="PS50023">
    <property type="entry name" value="LIM_DOMAIN_2"/>
    <property type="match status" value="1"/>
</dbReference>
<feature type="coiled-coil region" evidence="21">
    <location>
        <begin position="2457"/>
        <end position="2494"/>
    </location>
</feature>
<proteinExistence type="inferred from homology"/>
<name>A0A8T0EX67_ARGBR</name>
<dbReference type="PROSITE" id="PS51848">
    <property type="entry name" value="BMERB"/>
    <property type="match status" value="1"/>
</dbReference>
<dbReference type="PROSITE" id="PS00478">
    <property type="entry name" value="LIM_DOMAIN_1"/>
    <property type="match status" value="1"/>
</dbReference>
<comment type="subcellular location">
    <subcellularLocation>
        <location evidence="3">Cytoplasm</location>
    </subcellularLocation>
    <subcellularLocation>
        <location evidence="2">Endosome</location>
    </subcellularLocation>
</comment>
<dbReference type="InterPro" id="IPR003953">
    <property type="entry name" value="FAD-dep_OxRdtase_2_FAD-bd"/>
</dbReference>
<feature type="compositionally biased region" description="Polar residues" evidence="22">
    <location>
        <begin position="1950"/>
        <end position="1961"/>
    </location>
</feature>
<feature type="compositionally biased region" description="Basic and acidic residues" evidence="22">
    <location>
        <begin position="677"/>
        <end position="691"/>
    </location>
</feature>
<evidence type="ECO:0000256" key="18">
    <source>
        <dbReference type="ARBA" id="ARBA00023203"/>
    </source>
</evidence>
<feature type="region of interest" description="Disordered" evidence="22">
    <location>
        <begin position="1038"/>
        <end position="1085"/>
    </location>
</feature>
<feature type="compositionally biased region" description="Acidic residues" evidence="22">
    <location>
        <begin position="1183"/>
        <end position="1216"/>
    </location>
</feature>
<dbReference type="EC" id="1.14.13.225" evidence="5"/>
<dbReference type="InterPro" id="IPR050540">
    <property type="entry name" value="F-actin_Monoox_Mical"/>
</dbReference>
<keyword evidence="6" id="KW-0963">Cytoplasm</keyword>
<dbReference type="Pfam" id="PF25413">
    <property type="entry name" value="Rossman_Mical"/>
    <property type="match status" value="1"/>
</dbReference>
<evidence type="ECO:0000256" key="15">
    <source>
        <dbReference type="ARBA" id="ARBA00023033"/>
    </source>
</evidence>
<evidence type="ECO:0000256" key="6">
    <source>
        <dbReference type="ARBA" id="ARBA00022490"/>
    </source>
</evidence>
<reference evidence="27" key="1">
    <citation type="journal article" date="2020" name="bioRxiv">
        <title>Chromosome-level reference genome of the European wasp spider Argiope bruennichi: a resource for studies on range expansion and evolutionary adaptation.</title>
        <authorList>
            <person name="Sheffer M.M."/>
            <person name="Hoppe A."/>
            <person name="Krehenwinkel H."/>
            <person name="Uhl G."/>
            <person name="Kuss A.W."/>
            <person name="Jensen L."/>
            <person name="Jensen C."/>
            <person name="Gillespie R.G."/>
            <person name="Hoff K.J."/>
            <person name="Prost S."/>
        </authorList>
    </citation>
    <scope>NUCLEOTIDE SEQUENCE</scope>
</reference>
<dbReference type="SMART" id="SM01203">
    <property type="entry name" value="DUF3585"/>
    <property type="match status" value="1"/>
</dbReference>
<dbReference type="PRINTS" id="PR00420">
    <property type="entry name" value="RNGMNOXGNASE"/>
</dbReference>
<evidence type="ECO:0000256" key="21">
    <source>
        <dbReference type="SAM" id="Coils"/>
    </source>
</evidence>
<dbReference type="SUPFAM" id="SSF51905">
    <property type="entry name" value="FAD/NAD(P)-binding domain"/>
    <property type="match status" value="1"/>
</dbReference>
<evidence type="ECO:0000256" key="17">
    <source>
        <dbReference type="ARBA" id="ARBA00023054"/>
    </source>
</evidence>
<evidence type="ECO:0000256" key="11">
    <source>
        <dbReference type="ARBA" id="ARBA00022827"/>
    </source>
</evidence>
<evidence type="ECO:0000256" key="22">
    <source>
        <dbReference type="SAM" id="MobiDB-lite"/>
    </source>
</evidence>